<keyword evidence="3" id="KW-1185">Reference proteome</keyword>
<evidence type="ECO:0000313" key="3">
    <source>
        <dbReference type="Proteomes" id="UP000324611"/>
    </source>
</evidence>
<dbReference type="EMBL" id="VUOC01000003">
    <property type="protein sequence ID" value="KAA2241608.1"/>
    <property type="molecule type" value="Genomic_DNA"/>
</dbReference>
<gene>
    <name evidence="2" type="ORF">F0L74_17125</name>
</gene>
<reference evidence="2 3" key="2">
    <citation type="submission" date="2019-09" db="EMBL/GenBank/DDBJ databases">
        <authorList>
            <person name="Jin C."/>
        </authorList>
    </citation>
    <scope>NUCLEOTIDE SEQUENCE [LARGE SCALE GENOMIC DNA]</scope>
    <source>
        <strain evidence="2 3">BN140078</strain>
    </source>
</reference>
<reference evidence="2 3" key="1">
    <citation type="submission" date="2019-09" db="EMBL/GenBank/DDBJ databases">
        <title>Chitinophaga ginsengihumi sp. nov., isolated from soil of ginseng rhizosphere.</title>
        <authorList>
            <person name="Lee J."/>
        </authorList>
    </citation>
    <scope>NUCLEOTIDE SEQUENCE [LARGE SCALE GENOMIC DNA]</scope>
    <source>
        <strain evidence="2 3">BN140078</strain>
    </source>
</reference>
<sequence>MKLPNSLFLTFLMLGFTAGHLCAQRLVSDVKIVYKLQLPPEQLQTDALLEGSTLTQYIRGPLSRIDMNLNVVSYTYLINSREQNLVTLIDNHGDKYLIRSDKDEYDKELKQYAGIHFKDEPGTKDLVGYTCKKAIGTMPDGKTFEVYYTPDLVPENKHYNRRFVNLKGLPLEFEIITRAGAKMSVIATQLDLHPVPASLFEVPVSGYKLISKEELQKMGS</sequence>
<name>A0A5B2VSP1_9BACT</name>
<protein>
    <recommendedName>
        <fullName evidence="4">GLPGLI family protein</fullName>
    </recommendedName>
</protein>
<evidence type="ECO:0000256" key="1">
    <source>
        <dbReference type="SAM" id="SignalP"/>
    </source>
</evidence>
<accession>A0A5B2VSP1</accession>
<dbReference type="AlphaFoldDB" id="A0A5B2VSP1"/>
<proteinExistence type="predicted"/>
<evidence type="ECO:0000313" key="2">
    <source>
        <dbReference type="EMBL" id="KAA2241608.1"/>
    </source>
</evidence>
<feature type="signal peptide" evidence="1">
    <location>
        <begin position="1"/>
        <end position="23"/>
    </location>
</feature>
<keyword evidence="1" id="KW-0732">Signal</keyword>
<comment type="caution">
    <text evidence="2">The sequence shown here is derived from an EMBL/GenBank/DDBJ whole genome shotgun (WGS) entry which is preliminary data.</text>
</comment>
<organism evidence="2 3">
    <name type="scientific">Chitinophaga agrisoli</name>
    <dbReference type="NCBI Taxonomy" id="2607653"/>
    <lineage>
        <taxon>Bacteria</taxon>
        <taxon>Pseudomonadati</taxon>
        <taxon>Bacteroidota</taxon>
        <taxon>Chitinophagia</taxon>
        <taxon>Chitinophagales</taxon>
        <taxon>Chitinophagaceae</taxon>
        <taxon>Chitinophaga</taxon>
    </lineage>
</organism>
<feature type="chain" id="PRO_5022876739" description="GLPGLI family protein" evidence="1">
    <location>
        <begin position="24"/>
        <end position="220"/>
    </location>
</feature>
<evidence type="ECO:0008006" key="4">
    <source>
        <dbReference type="Google" id="ProtNLM"/>
    </source>
</evidence>
<dbReference type="Proteomes" id="UP000324611">
    <property type="component" value="Unassembled WGS sequence"/>
</dbReference>